<dbReference type="AlphaFoldDB" id="A0A8J4E9A9"/>
<gene>
    <name evidence="3" type="ORF">Voc01_010350</name>
</gene>
<organism evidence="3 4">
    <name type="scientific">Virgisporangium ochraceum</name>
    <dbReference type="NCBI Taxonomy" id="65505"/>
    <lineage>
        <taxon>Bacteria</taxon>
        <taxon>Bacillati</taxon>
        <taxon>Actinomycetota</taxon>
        <taxon>Actinomycetes</taxon>
        <taxon>Micromonosporales</taxon>
        <taxon>Micromonosporaceae</taxon>
        <taxon>Virgisporangium</taxon>
    </lineage>
</organism>
<feature type="region of interest" description="Disordered" evidence="1">
    <location>
        <begin position="1"/>
        <end position="26"/>
    </location>
</feature>
<sequence>MTNDAQSGAQSKRPGEDSRGAAHEARQRWANEVIQALAERRLSINAAAREIGISPGRLQAWLHQDVEPSPRVMRDLARVIGRSHTHLLSLLEWLPPEMSDAPMRLEATEKLNEAIGEARRWLRGATRAVGIRGGTMVAGALLENSRDWGATVRNSMRGQKYPTRYAVRVGAHPVDAVSGIRGLPDDPRVTADDRHRIELAIFDTMLRTSAHWLEPGPATGAHWARRPDLVMSVPSLCASRPRGLRPNLLVPPSIVVVGIPHAGSQEVGALLADLLDWAYQDVKALAAEQFELGPDTSTEVVERAEVAAARRLMEDPLGIARQTVWSYLDPKPILQTFRQLGPELPLVVLLRAPDSLIEHVTAEFAERGDPDVDLVEAAQNLVRRTVETNRAPNSYLIVDVPDLPLGSGKPDETDLIFDAYVELAFRAAEWLHIHHGGPALAQSDGILGRLWRSVNT</sequence>
<protein>
    <recommendedName>
        <fullName evidence="2">HTH cro/C1-type domain-containing protein</fullName>
    </recommendedName>
</protein>
<feature type="compositionally biased region" description="Basic and acidic residues" evidence="1">
    <location>
        <begin position="13"/>
        <end position="26"/>
    </location>
</feature>
<dbReference type="CDD" id="cd00093">
    <property type="entry name" value="HTH_XRE"/>
    <property type="match status" value="1"/>
</dbReference>
<proteinExistence type="predicted"/>
<evidence type="ECO:0000259" key="2">
    <source>
        <dbReference type="PROSITE" id="PS50943"/>
    </source>
</evidence>
<dbReference type="Proteomes" id="UP000635606">
    <property type="component" value="Unassembled WGS sequence"/>
</dbReference>
<dbReference type="SUPFAM" id="SSF47413">
    <property type="entry name" value="lambda repressor-like DNA-binding domains"/>
    <property type="match status" value="1"/>
</dbReference>
<feature type="compositionally biased region" description="Polar residues" evidence="1">
    <location>
        <begin position="1"/>
        <end position="10"/>
    </location>
</feature>
<dbReference type="InterPro" id="IPR001387">
    <property type="entry name" value="Cro/C1-type_HTH"/>
</dbReference>
<dbReference type="RefSeq" id="WP_203926113.1">
    <property type="nucleotide sequence ID" value="NZ_BOPH01000016.1"/>
</dbReference>
<evidence type="ECO:0000256" key="1">
    <source>
        <dbReference type="SAM" id="MobiDB-lite"/>
    </source>
</evidence>
<feature type="domain" description="HTH cro/C1-type" evidence="2">
    <location>
        <begin position="33"/>
        <end position="87"/>
    </location>
</feature>
<name>A0A8J4E9A9_9ACTN</name>
<comment type="caution">
    <text evidence="3">The sequence shown here is derived from an EMBL/GenBank/DDBJ whole genome shotgun (WGS) entry which is preliminary data.</text>
</comment>
<dbReference type="SMART" id="SM00530">
    <property type="entry name" value="HTH_XRE"/>
    <property type="match status" value="1"/>
</dbReference>
<dbReference type="EMBL" id="BOPH01000016">
    <property type="protein sequence ID" value="GIJ66118.1"/>
    <property type="molecule type" value="Genomic_DNA"/>
</dbReference>
<dbReference type="Pfam" id="PF01381">
    <property type="entry name" value="HTH_3"/>
    <property type="match status" value="1"/>
</dbReference>
<evidence type="ECO:0000313" key="3">
    <source>
        <dbReference type="EMBL" id="GIJ66118.1"/>
    </source>
</evidence>
<reference evidence="3" key="1">
    <citation type="submission" date="2021-01" db="EMBL/GenBank/DDBJ databases">
        <title>Whole genome shotgun sequence of Virgisporangium ochraceum NBRC 16418.</title>
        <authorList>
            <person name="Komaki H."/>
            <person name="Tamura T."/>
        </authorList>
    </citation>
    <scope>NUCLEOTIDE SEQUENCE</scope>
    <source>
        <strain evidence="3">NBRC 16418</strain>
    </source>
</reference>
<evidence type="ECO:0000313" key="4">
    <source>
        <dbReference type="Proteomes" id="UP000635606"/>
    </source>
</evidence>
<accession>A0A8J4E9A9</accession>
<keyword evidence="4" id="KW-1185">Reference proteome</keyword>
<dbReference type="PROSITE" id="PS50943">
    <property type="entry name" value="HTH_CROC1"/>
    <property type="match status" value="1"/>
</dbReference>
<dbReference type="GO" id="GO:0003677">
    <property type="term" value="F:DNA binding"/>
    <property type="evidence" value="ECO:0007669"/>
    <property type="project" value="InterPro"/>
</dbReference>
<dbReference type="InterPro" id="IPR010982">
    <property type="entry name" value="Lambda_DNA-bd_dom_sf"/>
</dbReference>